<dbReference type="InParanoid" id="B4D0I5"/>
<feature type="transmembrane region" description="Helical" evidence="1">
    <location>
        <begin position="82"/>
        <end position="102"/>
    </location>
</feature>
<feature type="transmembrane region" description="Helical" evidence="1">
    <location>
        <begin position="111"/>
        <end position="129"/>
    </location>
</feature>
<name>B4D0I5_9BACT</name>
<feature type="transmembrane region" description="Helical" evidence="1">
    <location>
        <begin position="187"/>
        <end position="205"/>
    </location>
</feature>
<keyword evidence="2" id="KW-0732">Signal</keyword>
<feature type="signal peptide" evidence="2">
    <location>
        <begin position="1"/>
        <end position="22"/>
    </location>
</feature>
<proteinExistence type="predicted"/>
<evidence type="ECO:0008006" key="5">
    <source>
        <dbReference type="Google" id="ProtNLM"/>
    </source>
</evidence>
<reference evidence="3 4" key="1">
    <citation type="journal article" date="2011" name="J. Bacteriol.">
        <title>Genome sequence of Chthoniobacter flavus Ellin428, an aerobic heterotrophic soil bacterium.</title>
        <authorList>
            <person name="Kant R."/>
            <person name="van Passel M.W."/>
            <person name="Palva A."/>
            <person name="Lucas S."/>
            <person name="Lapidus A."/>
            <person name="Glavina Del Rio T."/>
            <person name="Dalin E."/>
            <person name="Tice H."/>
            <person name="Bruce D."/>
            <person name="Goodwin L."/>
            <person name="Pitluck S."/>
            <person name="Larimer F.W."/>
            <person name="Land M.L."/>
            <person name="Hauser L."/>
            <person name="Sangwan P."/>
            <person name="de Vos W.M."/>
            <person name="Janssen P.H."/>
            <person name="Smidt H."/>
        </authorList>
    </citation>
    <scope>NUCLEOTIDE SEQUENCE [LARGE SCALE GENOMIC DNA]</scope>
    <source>
        <strain evidence="3 4">Ellin428</strain>
    </source>
</reference>
<evidence type="ECO:0000313" key="3">
    <source>
        <dbReference type="EMBL" id="EDY19847.1"/>
    </source>
</evidence>
<keyword evidence="1" id="KW-0472">Membrane</keyword>
<evidence type="ECO:0000256" key="2">
    <source>
        <dbReference type="SAM" id="SignalP"/>
    </source>
</evidence>
<feature type="transmembrane region" description="Helical" evidence="1">
    <location>
        <begin position="286"/>
        <end position="308"/>
    </location>
</feature>
<feature type="transmembrane region" description="Helical" evidence="1">
    <location>
        <begin position="320"/>
        <end position="339"/>
    </location>
</feature>
<dbReference type="Pfam" id="PF26314">
    <property type="entry name" value="MptA_B_family"/>
    <property type="match status" value="1"/>
</dbReference>
<feature type="transmembrane region" description="Helical" evidence="1">
    <location>
        <begin position="255"/>
        <end position="274"/>
    </location>
</feature>
<protein>
    <recommendedName>
        <fullName evidence="5">DUF2029 domain-containing protein</fullName>
    </recommendedName>
</protein>
<evidence type="ECO:0000313" key="4">
    <source>
        <dbReference type="Proteomes" id="UP000005824"/>
    </source>
</evidence>
<feature type="transmembrane region" description="Helical" evidence="1">
    <location>
        <begin position="135"/>
        <end position="151"/>
    </location>
</feature>
<dbReference type="Proteomes" id="UP000005824">
    <property type="component" value="Unassembled WGS sequence"/>
</dbReference>
<accession>B4D0I5</accession>
<sequence precursor="true">MKSRVIVLLLALAALAAKIYCATTTIGTSDVVFFYKFAGTIHAHGLLAMYQATQFFNHTPLVGWFSEAVFALSHGDRHAFAFYLRLPAIFADFLGVIALLWFQEKTGRPNGWALAIYAASPVAFMVSGYHGNVDSVMAFGVLLAALACVLERPALCGLCLGFACNIKIIPLILVPAFFFFWWHRKQAWRFAIPSALTVLIGWSYPLFTIPTVFLKDVLGYGSFWGVWGITYALRLTGNPALSSLTFDTPTPAQSAIITGLKVLIVLLALFVAWRRRKMEPLAIFQTLALIWAVFFVFAPGFGAQYLAWLMPCFLLANERWFVWLTGASSVALFVFYNAISNGMPWNQGFTVHKIADQWTPALVLPWLVLTAFLVWQVRVAMAKPLMHLETQVG</sequence>
<feature type="transmembrane region" description="Helical" evidence="1">
    <location>
        <begin position="217"/>
        <end position="235"/>
    </location>
</feature>
<dbReference type="GO" id="GO:0016758">
    <property type="term" value="F:hexosyltransferase activity"/>
    <property type="evidence" value="ECO:0007669"/>
    <property type="project" value="InterPro"/>
</dbReference>
<dbReference type="GO" id="GO:0005886">
    <property type="term" value="C:plasma membrane"/>
    <property type="evidence" value="ECO:0007669"/>
    <property type="project" value="UniProtKB-SubCell"/>
</dbReference>
<feature type="transmembrane region" description="Helical" evidence="1">
    <location>
        <begin position="360"/>
        <end position="377"/>
    </location>
</feature>
<gene>
    <name evidence="3" type="ORF">CfE428DRAFT_2436</name>
</gene>
<dbReference type="RefSeq" id="WP_006979761.1">
    <property type="nucleotide sequence ID" value="NZ_ABVL01000006.1"/>
</dbReference>
<dbReference type="eggNOG" id="ENOG50338QV">
    <property type="taxonomic scope" value="Bacteria"/>
</dbReference>
<organism evidence="3 4">
    <name type="scientific">Chthoniobacter flavus Ellin428</name>
    <dbReference type="NCBI Taxonomy" id="497964"/>
    <lineage>
        <taxon>Bacteria</taxon>
        <taxon>Pseudomonadati</taxon>
        <taxon>Verrucomicrobiota</taxon>
        <taxon>Spartobacteria</taxon>
        <taxon>Chthoniobacterales</taxon>
        <taxon>Chthoniobacteraceae</taxon>
        <taxon>Chthoniobacter</taxon>
    </lineage>
</organism>
<keyword evidence="1" id="KW-0812">Transmembrane</keyword>
<dbReference type="EMBL" id="ABVL01000006">
    <property type="protein sequence ID" value="EDY19847.1"/>
    <property type="molecule type" value="Genomic_DNA"/>
</dbReference>
<dbReference type="STRING" id="497964.CfE428DRAFT_2436"/>
<feature type="transmembrane region" description="Helical" evidence="1">
    <location>
        <begin position="158"/>
        <end position="181"/>
    </location>
</feature>
<keyword evidence="4" id="KW-1185">Reference proteome</keyword>
<keyword evidence="1" id="KW-1133">Transmembrane helix</keyword>
<feature type="chain" id="PRO_5002802286" description="DUF2029 domain-containing protein" evidence="2">
    <location>
        <begin position="23"/>
        <end position="393"/>
    </location>
</feature>
<comment type="caution">
    <text evidence="3">The sequence shown here is derived from an EMBL/GenBank/DDBJ whole genome shotgun (WGS) entry which is preliminary data.</text>
</comment>
<dbReference type="AlphaFoldDB" id="B4D0I5"/>
<evidence type="ECO:0000256" key="1">
    <source>
        <dbReference type="SAM" id="Phobius"/>
    </source>
</evidence>